<dbReference type="RefSeq" id="WP_336348411.1">
    <property type="nucleotide sequence ID" value="NZ_JAZAQL010000001.1"/>
</dbReference>
<feature type="compositionally biased region" description="Acidic residues" evidence="1">
    <location>
        <begin position="7"/>
        <end position="23"/>
    </location>
</feature>
<dbReference type="AlphaFoldDB" id="A0ABD5VES3"/>
<protein>
    <submittedName>
        <fullName evidence="3">DUF5786 family protein</fullName>
    </submittedName>
</protein>
<accession>A0ABD5VES3</accession>
<reference evidence="3 4" key="1">
    <citation type="journal article" date="2019" name="Int. J. Syst. Evol. Microbiol.">
        <title>The Global Catalogue of Microorganisms (GCM) 10K type strain sequencing project: providing services to taxonomists for standard genome sequencing and annotation.</title>
        <authorList>
            <consortium name="The Broad Institute Genomics Platform"/>
            <consortium name="The Broad Institute Genome Sequencing Center for Infectious Disease"/>
            <person name="Wu L."/>
            <person name="Ma J."/>
        </authorList>
    </citation>
    <scope>NUCLEOTIDE SEQUENCE [LARGE SCALE GENOMIC DNA]</scope>
    <source>
        <strain evidence="3 4">GX26</strain>
    </source>
</reference>
<feature type="compositionally biased region" description="Basic and acidic residues" evidence="1">
    <location>
        <begin position="24"/>
        <end position="34"/>
    </location>
</feature>
<feature type="region of interest" description="Disordered" evidence="1">
    <location>
        <begin position="1"/>
        <end position="44"/>
    </location>
</feature>
<dbReference type="EMBL" id="JBHSXN010000001">
    <property type="protein sequence ID" value="MFC6951376.1"/>
    <property type="molecule type" value="Genomic_DNA"/>
</dbReference>
<evidence type="ECO:0000313" key="4">
    <source>
        <dbReference type="Proteomes" id="UP001596395"/>
    </source>
</evidence>
<name>A0ABD5VES3_9EURY</name>
<evidence type="ECO:0000256" key="1">
    <source>
        <dbReference type="SAM" id="MobiDB-lite"/>
    </source>
</evidence>
<proteinExistence type="predicted"/>
<dbReference type="Proteomes" id="UP001596395">
    <property type="component" value="Unassembled WGS sequence"/>
</dbReference>
<gene>
    <name evidence="3" type="ORF">ACFQGB_00740</name>
</gene>
<feature type="domain" description="DUF5786" evidence="2">
    <location>
        <begin position="3"/>
        <end position="54"/>
    </location>
</feature>
<feature type="compositionally biased region" description="Acidic residues" evidence="1">
    <location>
        <begin position="35"/>
        <end position="44"/>
    </location>
</feature>
<sequence length="59" mass="6608">MGFGSYDESEQKDDNTDFDDDDAVNVHESEHDGDVSFESEMSNEELVDQLSQMKGGDDD</sequence>
<keyword evidence="4" id="KW-1185">Reference proteome</keyword>
<dbReference type="Pfam" id="PF19099">
    <property type="entry name" value="DUF5786"/>
    <property type="match status" value="1"/>
</dbReference>
<comment type="caution">
    <text evidence="3">The sequence shown here is derived from an EMBL/GenBank/DDBJ whole genome shotgun (WGS) entry which is preliminary data.</text>
</comment>
<evidence type="ECO:0000313" key="3">
    <source>
        <dbReference type="EMBL" id="MFC6951376.1"/>
    </source>
</evidence>
<organism evidence="3 4">
    <name type="scientific">Halorubellus litoreus</name>
    <dbReference type="NCBI Taxonomy" id="755308"/>
    <lineage>
        <taxon>Archaea</taxon>
        <taxon>Methanobacteriati</taxon>
        <taxon>Methanobacteriota</taxon>
        <taxon>Stenosarchaea group</taxon>
        <taxon>Halobacteria</taxon>
        <taxon>Halobacteriales</taxon>
        <taxon>Halorubellaceae</taxon>
        <taxon>Halorubellus</taxon>
    </lineage>
</organism>
<evidence type="ECO:0000259" key="2">
    <source>
        <dbReference type="Pfam" id="PF19099"/>
    </source>
</evidence>
<dbReference type="InterPro" id="IPR043902">
    <property type="entry name" value="DUF5786"/>
</dbReference>